<sequence length="193" mass="21297">MRPTSLSQKKAPTTPKPAQPVRYSGVPSTMETEGRAKKGSIRSAVRRLFSRKPKEVQEIKKLSPPRHGYHRSRRATLPSLILADREAAALTAALKDRGLAESDTASDNGRDTPQPEIGPSKPENSEPEEVYQESYHDPEQTSQPVQAHPSPDTYTAGDKQQPLPSNTSPQSTRDFLECCRVGRWDLGGLFPLV</sequence>
<protein>
    <submittedName>
        <fullName evidence="1">Uncharacterized protein</fullName>
    </submittedName>
</protein>
<comment type="caution">
    <text evidence="1">The sequence shown here is derived from an EMBL/GenBank/DDBJ whole genome shotgun (WGS) entry which is preliminary data.</text>
</comment>
<gene>
    <name evidence="1" type="ORF">M8818_002060</name>
</gene>
<reference evidence="1" key="1">
    <citation type="submission" date="2024-02" db="EMBL/GenBank/DDBJ databases">
        <title>Metagenome Assembled Genome of Zalaria obscura JY119.</title>
        <authorList>
            <person name="Vighnesh L."/>
            <person name="Jagadeeshwari U."/>
            <person name="Venkata Ramana C."/>
            <person name="Sasikala C."/>
        </authorList>
    </citation>
    <scope>NUCLEOTIDE SEQUENCE</scope>
    <source>
        <strain evidence="1">JY119</strain>
    </source>
</reference>
<name>A0ACC3SIV2_9PEZI</name>
<evidence type="ECO:0000313" key="2">
    <source>
        <dbReference type="Proteomes" id="UP001320706"/>
    </source>
</evidence>
<organism evidence="1 2">
    <name type="scientific">Zalaria obscura</name>
    <dbReference type="NCBI Taxonomy" id="2024903"/>
    <lineage>
        <taxon>Eukaryota</taxon>
        <taxon>Fungi</taxon>
        <taxon>Dikarya</taxon>
        <taxon>Ascomycota</taxon>
        <taxon>Pezizomycotina</taxon>
        <taxon>Dothideomycetes</taxon>
        <taxon>Dothideomycetidae</taxon>
        <taxon>Dothideales</taxon>
        <taxon>Zalariaceae</taxon>
        <taxon>Zalaria</taxon>
    </lineage>
</organism>
<accession>A0ACC3SIV2</accession>
<evidence type="ECO:0000313" key="1">
    <source>
        <dbReference type="EMBL" id="KAK8215439.1"/>
    </source>
</evidence>
<proteinExistence type="predicted"/>
<dbReference type="EMBL" id="JAMKPW020000008">
    <property type="protein sequence ID" value="KAK8215439.1"/>
    <property type="molecule type" value="Genomic_DNA"/>
</dbReference>
<keyword evidence="2" id="KW-1185">Reference proteome</keyword>
<dbReference type="Proteomes" id="UP001320706">
    <property type="component" value="Unassembled WGS sequence"/>
</dbReference>